<evidence type="ECO:0000313" key="3">
    <source>
        <dbReference type="EMBL" id="KAI9275722.1"/>
    </source>
</evidence>
<evidence type="ECO:0000256" key="1">
    <source>
        <dbReference type="SAM" id="MobiDB-lite"/>
    </source>
</evidence>
<comment type="caution">
    <text evidence="3">The sequence shown here is derived from an EMBL/GenBank/DDBJ whole genome shotgun (WGS) entry which is preliminary data.</text>
</comment>
<keyword evidence="4" id="KW-1185">Reference proteome</keyword>
<protein>
    <submittedName>
        <fullName evidence="3">Uncharacterized protein</fullName>
    </submittedName>
</protein>
<evidence type="ECO:0000256" key="2">
    <source>
        <dbReference type="SAM" id="Phobius"/>
    </source>
</evidence>
<dbReference type="AlphaFoldDB" id="A0AAD5PJ54"/>
<proteinExistence type="predicted"/>
<dbReference type="PANTHER" id="PTHR37848">
    <property type="entry name" value="EXPRESSED PROTEIN"/>
    <property type="match status" value="1"/>
</dbReference>
<organism evidence="3 4">
    <name type="scientific">Phascolomyces articulosus</name>
    <dbReference type="NCBI Taxonomy" id="60185"/>
    <lineage>
        <taxon>Eukaryota</taxon>
        <taxon>Fungi</taxon>
        <taxon>Fungi incertae sedis</taxon>
        <taxon>Mucoromycota</taxon>
        <taxon>Mucoromycotina</taxon>
        <taxon>Mucoromycetes</taxon>
        <taxon>Mucorales</taxon>
        <taxon>Lichtheimiaceae</taxon>
        <taxon>Phascolomyces</taxon>
    </lineage>
</organism>
<keyword evidence="2" id="KW-0472">Membrane</keyword>
<feature type="transmembrane region" description="Helical" evidence="2">
    <location>
        <begin position="305"/>
        <end position="327"/>
    </location>
</feature>
<feature type="compositionally biased region" description="Acidic residues" evidence="1">
    <location>
        <begin position="54"/>
        <end position="65"/>
    </location>
</feature>
<gene>
    <name evidence="3" type="ORF">BDA99DRAFT_496308</name>
</gene>
<accession>A0AAD5PJ54</accession>
<dbReference type="EMBL" id="JAIXMP010000003">
    <property type="protein sequence ID" value="KAI9275722.1"/>
    <property type="molecule type" value="Genomic_DNA"/>
</dbReference>
<evidence type="ECO:0000313" key="4">
    <source>
        <dbReference type="Proteomes" id="UP001209540"/>
    </source>
</evidence>
<name>A0AAD5PJ54_9FUNG</name>
<feature type="region of interest" description="Disordered" evidence="1">
    <location>
        <begin position="1"/>
        <end position="110"/>
    </location>
</feature>
<keyword evidence="2" id="KW-1133">Transmembrane helix</keyword>
<keyword evidence="2" id="KW-0812">Transmembrane</keyword>
<reference evidence="3" key="2">
    <citation type="submission" date="2023-02" db="EMBL/GenBank/DDBJ databases">
        <authorList>
            <consortium name="DOE Joint Genome Institute"/>
            <person name="Mondo S.J."/>
            <person name="Chang Y."/>
            <person name="Wang Y."/>
            <person name="Ahrendt S."/>
            <person name="Andreopoulos W."/>
            <person name="Barry K."/>
            <person name="Beard J."/>
            <person name="Benny G.L."/>
            <person name="Blankenship S."/>
            <person name="Bonito G."/>
            <person name="Cuomo C."/>
            <person name="Desiro A."/>
            <person name="Gervers K.A."/>
            <person name="Hundley H."/>
            <person name="Kuo A."/>
            <person name="LaButti K."/>
            <person name="Lang B.F."/>
            <person name="Lipzen A."/>
            <person name="O'Donnell K."/>
            <person name="Pangilinan J."/>
            <person name="Reynolds N."/>
            <person name="Sandor L."/>
            <person name="Smith M.W."/>
            <person name="Tsang A."/>
            <person name="Grigoriev I.V."/>
            <person name="Stajich J.E."/>
            <person name="Spatafora J.W."/>
        </authorList>
    </citation>
    <scope>NUCLEOTIDE SEQUENCE</scope>
    <source>
        <strain evidence="3">RSA 2281</strain>
    </source>
</reference>
<dbReference type="Proteomes" id="UP001209540">
    <property type="component" value="Unassembled WGS sequence"/>
</dbReference>
<dbReference type="PANTHER" id="PTHR37848:SF1">
    <property type="entry name" value="SUN DOMAIN-CONTAINING PROTEIN"/>
    <property type="match status" value="1"/>
</dbReference>
<reference evidence="3" key="1">
    <citation type="journal article" date="2022" name="IScience">
        <title>Evolution of zygomycete secretomes and the origins of terrestrial fungal ecologies.</title>
        <authorList>
            <person name="Chang Y."/>
            <person name="Wang Y."/>
            <person name="Mondo S."/>
            <person name="Ahrendt S."/>
            <person name="Andreopoulos W."/>
            <person name="Barry K."/>
            <person name="Beard J."/>
            <person name="Benny G.L."/>
            <person name="Blankenship S."/>
            <person name="Bonito G."/>
            <person name="Cuomo C."/>
            <person name="Desiro A."/>
            <person name="Gervers K.A."/>
            <person name="Hundley H."/>
            <person name="Kuo A."/>
            <person name="LaButti K."/>
            <person name="Lang B.F."/>
            <person name="Lipzen A."/>
            <person name="O'Donnell K."/>
            <person name="Pangilinan J."/>
            <person name="Reynolds N."/>
            <person name="Sandor L."/>
            <person name="Smith M.E."/>
            <person name="Tsang A."/>
            <person name="Grigoriev I.V."/>
            <person name="Stajich J.E."/>
            <person name="Spatafora J.W."/>
        </authorList>
    </citation>
    <scope>NUCLEOTIDE SEQUENCE</scope>
    <source>
        <strain evidence="3">RSA 2281</strain>
    </source>
</reference>
<sequence>MTFWTPGNEFPPDKSQSRTTTTEVDETPLVNRNYMPDVEESSDHQALLLGTSTEDNEGQEEDYDDPLMLAAQLPPPPQQQQQQQQQHHGILSPSAPPPHPSSSIIQMSQAVSPPQYHIPFETYARDDRILTRSLQVNAFSTELYSFLQQRNTVPPKIFVRIRGTSNGYEHYRRTYDTNGQQVTVEPINVKSGSYIPSVDFDCSIDCSHFVARTSDGFHVLPDRKTGYVKSVQELCKDYVQDTHRLKELQLNKVLSNWDEDLFIRLLKSNIRSHGYSHKLDITIEKRETKVTVKPASLLSQIVDNVYIRLFFYFTLLFIFVWPVLLFWRKKIGHKTLQSHWRMTVSEKEWCQHYLEEILGQIPPARCGPIVPISAVDP</sequence>